<keyword evidence="8" id="KW-1133">Transmembrane helix</keyword>
<dbReference type="InterPro" id="IPR004089">
    <property type="entry name" value="MCPsignal_dom"/>
</dbReference>
<dbReference type="InterPro" id="IPR003660">
    <property type="entry name" value="HAMP_dom"/>
</dbReference>
<dbReference type="Gene3D" id="1.10.287.950">
    <property type="entry name" value="Methyl-accepting chemotaxis protein"/>
    <property type="match status" value="1"/>
</dbReference>
<dbReference type="PROSITE" id="PS50111">
    <property type="entry name" value="CHEMOTAXIS_TRANSDUC_2"/>
    <property type="match status" value="1"/>
</dbReference>
<feature type="coiled-coil region" evidence="7">
    <location>
        <begin position="359"/>
        <end position="386"/>
    </location>
</feature>
<proteinExistence type="inferred from homology"/>
<dbReference type="Gene3D" id="6.10.340.10">
    <property type="match status" value="1"/>
</dbReference>
<dbReference type="CDD" id="cd11386">
    <property type="entry name" value="MCP_signal"/>
    <property type="match status" value="1"/>
</dbReference>
<dbReference type="PANTHER" id="PTHR32089">
    <property type="entry name" value="METHYL-ACCEPTING CHEMOTAXIS PROTEIN MCPB"/>
    <property type="match status" value="1"/>
</dbReference>
<comment type="caution">
    <text evidence="11">The sequence shown here is derived from an EMBL/GenBank/DDBJ whole genome shotgun (WGS) entry which is preliminary data.</text>
</comment>
<evidence type="ECO:0000256" key="5">
    <source>
        <dbReference type="ARBA" id="ARBA00029447"/>
    </source>
</evidence>
<name>A0ABW5R963_9BACL</name>
<evidence type="ECO:0000256" key="2">
    <source>
        <dbReference type="ARBA" id="ARBA00022475"/>
    </source>
</evidence>
<dbReference type="EMBL" id="JBHUMM010000010">
    <property type="protein sequence ID" value="MFD2671175.1"/>
    <property type="molecule type" value="Genomic_DNA"/>
</dbReference>
<evidence type="ECO:0000256" key="1">
    <source>
        <dbReference type="ARBA" id="ARBA00004236"/>
    </source>
</evidence>
<gene>
    <name evidence="11" type="ORF">ACFSUC_06110</name>
</gene>
<organism evidence="11 12">
    <name type="scientific">Marinicrinis sediminis</name>
    <dbReference type="NCBI Taxonomy" id="1652465"/>
    <lineage>
        <taxon>Bacteria</taxon>
        <taxon>Bacillati</taxon>
        <taxon>Bacillota</taxon>
        <taxon>Bacilli</taxon>
        <taxon>Bacillales</taxon>
        <taxon>Paenibacillaceae</taxon>
    </lineage>
</organism>
<feature type="transmembrane region" description="Helical" evidence="8">
    <location>
        <begin position="196"/>
        <end position="220"/>
    </location>
</feature>
<feature type="domain" description="HAMP" evidence="10">
    <location>
        <begin position="217"/>
        <end position="269"/>
    </location>
</feature>
<keyword evidence="3 8" id="KW-0472">Membrane</keyword>
<evidence type="ECO:0000259" key="10">
    <source>
        <dbReference type="PROSITE" id="PS50885"/>
    </source>
</evidence>
<keyword evidence="7" id="KW-0175">Coiled coil</keyword>
<comment type="subcellular location">
    <subcellularLocation>
        <location evidence="1">Cell membrane</location>
    </subcellularLocation>
</comment>
<keyword evidence="8" id="KW-0812">Transmembrane</keyword>
<evidence type="ECO:0000256" key="3">
    <source>
        <dbReference type="ARBA" id="ARBA00023136"/>
    </source>
</evidence>
<dbReference type="RefSeq" id="WP_379928611.1">
    <property type="nucleotide sequence ID" value="NZ_JBHUMM010000010.1"/>
</dbReference>
<dbReference type="PRINTS" id="PR00260">
    <property type="entry name" value="CHEMTRNSDUCR"/>
</dbReference>
<dbReference type="Proteomes" id="UP001597497">
    <property type="component" value="Unassembled WGS sequence"/>
</dbReference>
<comment type="similarity">
    <text evidence="5">Belongs to the methyl-accepting chemotaxis (MCP) protein family.</text>
</comment>
<evidence type="ECO:0000256" key="6">
    <source>
        <dbReference type="PROSITE-ProRule" id="PRU00284"/>
    </source>
</evidence>
<dbReference type="Pfam" id="PF00672">
    <property type="entry name" value="HAMP"/>
    <property type="match status" value="1"/>
</dbReference>
<dbReference type="Pfam" id="PF00015">
    <property type="entry name" value="MCPsignal"/>
    <property type="match status" value="1"/>
</dbReference>
<protein>
    <submittedName>
        <fullName evidence="11">Methyl-accepting chemotaxis protein</fullName>
    </submittedName>
</protein>
<dbReference type="SMART" id="SM00283">
    <property type="entry name" value="MA"/>
    <property type="match status" value="1"/>
</dbReference>
<evidence type="ECO:0000259" key="9">
    <source>
        <dbReference type="PROSITE" id="PS50111"/>
    </source>
</evidence>
<evidence type="ECO:0000256" key="8">
    <source>
        <dbReference type="SAM" id="Phobius"/>
    </source>
</evidence>
<dbReference type="SMART" id="SM00304">
    <property type="entry name" value="HAMP"/>
    <property type="match status" value="1"/>
</dbReference>
<keyword evidence="12" id="KW-1185">Reference proteome</keyword>
<dbReference type="PANTHER" id="PTHR32089:SF112">
    <property type="entry name" value="LYSOZYME-LIKE PROTEIN-RELATED"/>
    <property type="match status" value="1"/>
</dbReference>
<dbReference type="PROSITE" id="PS50885">
    <property type="entry name" value="HAMP"/>
    <property type="match status" value="1"/>
</dbReference>
<reference evidence="12" key="1">
    <citation type="journal article" date="2019" name="Int. J. Syst. Evol. Microbiol.">
        <title>The Global Catalogue of Microorganisms (GCM) 10K type strain sequencing project: providing services to taxonomists for standard genome sequencing and annotation.</title>
        <authorList>
            <consortium name="The Broad Institute Genomics Platform"/>
            <consortium name="The Broad Institute Genome Sequencing Center for Infectious Disease"/>
            <person name="Wu L."/>
            <person name="Ma J."/>
        </authorList>
    </citation>
    <scope>NUCLEOTIDE SEQUENCE [LARGE SCALE GENOMIC DNA]</scope>
    <source>
        <strain evidence="12">KCTC 33676</strain>
    </source>
</reference>
<keyword evidence="4 6" id="KW-0807">Transducer</keyword>
<dbReference type="SUPFAM" id="SSF58104">
    <property type="entry name" value="Methyl-accepting chemotaxis protein (MCP) signaling domain"/>
    <property type="match status" value="1"/>
</dbReference>
<evidence type="ECO:0000256" key="4">
    <source>
        <dbReference type="ARBA" id="ARBA00023224"/>
    </source>
</evidence>
<feature type="domain" description="Methyl-accepting transducer" evidence="9">
    <location>
        <begin position="288"/>
        <end position="545"/>
    </location>
</feature>
<dbReference type="CDD" id="cd06225">
    <property type="entry name" value="HAMP"/>
    <property type="match status" value="1"/>
</dbReference>
<evidence type="ECO:0000313" key="12">
    <source>
        <dbReference type="Proteomes" id="UP001597497"/>
    </source>
</evidence>
<evidence type="ECO:0000256" key="7">
    <source>
        <dbReference type="SAM" id="Coils"/>
    </source>
</evidence>
<keyword evidence="2" id="KW-1003">Cell membrane</keyword>
<sequence length="574" mass="63431">MNTIRKLFHPIRSRMAVKMILSLIGLLILTSLAFSITAYVTNNRLADKLVEEFDKRLHTNIQILSSELAELPYRYDEIQGIGDEPYQVLKGKLDQLQAEYELENVYILEKQSDTDRIILLTGVPDDYMLIYPFTEEMNQAVSEKTIMISDIYEDEYGIHKSVFIPLEASDGTVTAIAGIDLDATVIPQTTEQATTLTVTITISVLVVGILIALFISRLVIKPLNELVKASQYMASGNFTYNVENRRSDEFGKLAEAFTTMRQSLRTLLSHMSSSSIQIAESSQKLRGSAGETQRGAEQVADSMTQINQGINEVVTSVSFSTDTVMNMDQELQTVTNESAEMVTIASHVARSAETGQTLLESTISQMDDIKRTMQQSQQTASRLDQRSEEIVEIIDLIVGISQQTNLLALNASIEAARVGEHGKGFAVVAGEVKKLAEQSSRAAQSISERILNTKADSQEVVQHIERSHHMVNQGHHSIQDTYEHLNVIFKGIKEFAKKTEVLMSAMQQTRDSFTGISGSMQQISSVTQEQAAGAEQVAAIAQQQSASVQEMNAAILMLSSMAGDLKEAVNKFEL</sequence>
<dbReference type="InterPro" id="IPR004090">
    <property type="entry name" value="Chemotax_Me-accpt_rcpt"/>
</dbReference>
<accession>A0ABW5R963</accession>
<evidence type="ECO:0000313" key="11">
    <source>
        <dbReference type="EMBL" id="MFD2671175.1"/>
    </source>
</evidence>